<dbReference type="PANTHER" id="PTHR13504">
    <property type="entry name" value="FIDO DOMAIN-CONTAINING PROTEIN DDB_G0283145"/>
    <property type="match status" value="1"/>
</dbReference>
<keyword evidence="6" id="KW-0677">Repeat</keyword>
<dbReference type="AlphaFoldDB" id="A0A9Q1HKT7"/>
<feature type="repeat" description="TPR" evidence="19">
    <location>
        <begin position="95"/>
        <end position="128"/>
    </location>
</feature>
<dbReference type="Proteomes" id="UP001152320">
    <property type="component" value="Chromosome 1"/>
</dbReference>
<comment type="caution">
    <text evidence="22">The sequence shown here is derived from an EMBL/GenBank/DDBJ whole genome shotgun (WGS) entry which is preliminary data.</text>
</comment>
<dbReference type="EMBL" id="JAIZAY010000001">
    <property type="protein sequence ID" value="KAJ8048886.1"/>
    <property type="molecule type" value="Genomic_DNA"/>
</dbReference>
<keyword evidence="3 22" id="KW-0808">Transferase</keyword>
<evidence type="ECO:0000256" key="19">
    <source>
        <dbReference type="PROSITE-ProRule" id="PRU00339"/>
    </source>
</evidence>
<evidence type="ECO:0000256" key="4">
    <source>
        <dbReference type="ARBA" id="ARBA00022692"/>
    </source>
</evidence>
<feature type="transmembrane region" description="Helical" evidence="20">
    <location>
        <begin position="16"/>
        <end position="37"/>
    </location>
</feature>
<dbReference type="PROSITE" id="PS51459">
    <property type="entry name" value="FIDO"/>
    <property type="match status" value="1"/>
</dbReference>
<keyword evidence="23" id="KW-1185">Reference proteome</keyword>
<evidence type="ECO:0000256" key="2">
    <source>
        <dbReference type="ARBA" id="ARBA00009742"/>
    </source>
</evidence>
<evidence type="ECO:0000256" key="10">
    <source>
        <dbReference type="ARBA" id="ARBA00022989"/>
    </source>
</evidence>
<feature type="domain" description="Fido" evidence="21">
    <location>
        <begin position="273"/>
        <end position="408"/>
    </location>
</feature>
<dbReference type="SUPFAM" id="SSF140931">
    <property type="entry name" value="Fic-like"/>
    <property type="match status" value="1"/>
</dbReference>
<evidence type="ECO:0000259" key="21">
    <source>
        <dbReference type="PROSITE" id="PS51459"/>
    </source>
</evidence>
<sequence length="442" mass="49502">MCKTTEIQITINKSSLICFLLGGVITAVLFSAIHLNFSLTLDRRWAALRQHVTERALLVPGMGLTPTVPTSNPLTRWALSMPVYSSDTRVLKGEALAALHQAIDAKKNGKKVKALKLFQHALALDPNHADVLNEYGEFLEDEDVVKADHLYTCAVIFNGSHSKALSNLRRTSASVAEIDKQMLDSIDAKHEQFLKISESSRVFERARQEFYYLQVYHTTAIEGNTLTLEQMRSIMETGLAIGGKSILEHNEVLGLELALQYINSTLMQRIGQITVKDILAIHHRVLGHVNPIDAGHVRTSQVFIGGHVPPPSTEIEDLMDEFVEWLNSEEALLLHPVEFAALAHYKLVYIHPFLDGNGRTARLLMNLILMRAGFPPVVVKLSERHTYYETIKMGNLGDLRPFIRFISHSLEDMLDAYIYLDSDPDHSITDVKESEVHVIGPA</sequence>
<evidence type="ECO:0000256" key="7">
    <source>
        <dbReference type="ARBA" id="ARBA00022741"/>
    </source>
</evidence>
<dbReference type="OrthoDB" id="439046at2759"/>
<keyword evidence="9 16" id="KW-0067">ATP-binding</keyword>
<dbReference type="GO" id="GO:0016020">
    <property type="term" value="C:membrane"/>
    <property type="evidence" value="ECO:0007669"/>
    <property type="project" value="UniProtKB-SubCell"/>
</dbReference>
<keyword evidence="10 20" id="KW-1133">Transmembrane helix</keyword>
<feature type="glycosylation site" description="N-linked (GlcNAc...) asparagine" evidence="18">
    <location>
        <position position="263"/>
    </location>
</feature>
<evidence type="ECO:0000256" key="5">
    <source>
        <dbReference type="ARBA" id="ARBA00022695"/>
    </source>
</evidence>
<evidence type="ECO:0000313" key="22">
    <source>
        <dbReference type="EMBL" id="KAJ8048886.1"/>
    </source>
</evidence>
<dbReference type="Gene3D" id="1.25.40.10">
    <property type="entry name" value="Tetratricopeptide repeat domain"/>
    <property type="match status" value="1"/>
</dbReference>
<name>A0A9Q1HKT7_HOLLE</name>
<evidence type="ECO:0000256" key="16">
    <source>
        <dbReference type="PIRSR" id="PIRSR640198-2"/>
    </source>
</evidence>
<evidence type="ECO:0000256" key="14">
    <source>
        <dbReference type="ARBA" id="ARBA00048696"/>
    </source>
</evidence>
<dbReference type="SUPFAM" id="SSF48452">
    <property type="entry name" value="TPR-like"/>
    <property type="match status" value="1"/>
</dbReference>
<dbReference type="GO" id="GO:0070733">
    <property type="term" value="F:AMPylase activity"/>
    <property type="evidence" value="ECO:0007669"/>
    <property type="project" value="UniProtKB-EC"/>
</dbReference>
<reference evidence="22" key="1">
    <citation type="submission" date="2021-10" db="EMBL/GenBank/DDBJ databases">
        <title>Tropical sea cucumber genome reveals ecological adaptation and Cuvierian tubules defense mechanism.</title>
        <authorList>
            <person name="Chen T."/>
        </authorList>
    </citation>
    <scope>NUCLEOTIDE SEQUENCE</scope>
    <source>
        <strain evidence="22">Nanhai2018</strain>
        <tissue evidence="22">Muscle</tissue>
    </source>
</reference>
<protein>
    <recommendedName>
        <fullName evidence="12">protein adenylyltransferase</fullName>
        <ecNumber evidence="12">2.7.7.108</ecNumber>
    </recommendedName>
</protein>
<evidence type="ECO:0000313" key="23">
    <source>
        <dbReference type="Proteomes" id="UP001152320"/>
    </source>
</evidence>
<evidence type="ECO:0000256" key="11">
    <source>
        <dbReference type="ARBA" id="ARBA00023136"/>
    </source>
</evidence>
<evidence type="ECO:0000256" key="15">
    <source>
        <dbReference type="PIRSR" id="PIRSR640198-1"/>
    </source>
</evidence>
<evidence type="ECO:0000256" key="12">
    <source>
        <dbReference type="ARBA" id="ARBA00034531"/>
    </source>
</evidence>
<evidence type="ECO:0000256" key="1">
    <source>
        <dbReference type="ARBA" id="ARBA00004167"/>
    </source>
</evidence>
<dbReference type="PROSITE" id="PS50005">
    <property type="entry name" value="TPR"/>
    <property type="match status" value="1"/>
</dbReference>
<evidence type="ECO:0000256" key="9">
    <source>
        <dbReference type="ARBA" id="ARBA00022840"/>
    </source>
</evidence>
<dbReference type="Pfam" id="PF02661">
    <property type="entry name" value="Fic"/>
    <property type="match status" value="1"/>
</dbReference>
<gene>
    <name evidence="22" type="ORF">HOLleu_01385</name>
</gene>
<evidence type="ECO:0000256" key="3">
    <source>
        <dbReference type="ARBA" id="ARBA00022679"/>
    </source>
</evidence>
<evidence type="ECO:0000256" key="17">
    <source>
        <dbReference type="PIRSR" id="PIRSR640198-3"/>
    </source>
</evidence>
<dbReference type="EC" id="2.7.7.108" evidence="12"/>
<comment type="similarity">
    <text evidence="2">Belongs to the fic family.</text>
</comment>
<dbReference type="InterPro" id="IPR036597">
    <property type="entry name" value="Fido-like_dom_sf"/>
</dbReference>
<feature type="binding site" evidence="16">
    <location>
        <position position="395"/>
    </location>
    <ligand>
        <name>ATP</name>
        <dbReference type="ChEBI" id="CHEBI:30616"/>
    </ligand>
</feature>
<evidence type="ECO:0000256" key="6">
    <source>
        <dbReference type="ARBA" id="ARBA00022737"/>
    </source>
</evidence>
<keyword evidence="4 20" id="KW-0812">Transmembrane</keyword>
<evidence type="ECO:0000256" key="18">
    <source>
        <dbReference type="PIRSR" id="PIRSR640198-4"/>
    </source>
</evidence>
<keyword evidence="11 20" id="KW-0472">Membrane</keyword>
<comment type="catalytic activity">
    <reaction evidence="13">
        <text>L-threonyl-[protein] + ATP = 3-O-(5'-adenylyl)-L-threonyl-[protein] + diphosphate</text>
        <dbReference type="Rhea" id="RHEA:54292"/>
        <dbReference type="Rhea" id="RHEA-COMP:11060"/>
        <dbReference type="Rhea" id="RHEA-COMP:13847"/>
        <dbReference type="ChEBI" id="CHEBI:30013"/>
        <dbReference type="ChEBI" id="CHEBI:30616"/>
        <dbReference type="ChEBI" id="CHEBI:33019"/>
        <dbReference type="ChEBI" id="CHEBI:138113"/>
        <dbReference type="EC" id="2.7.7.108"/>
    </reaction>
</comment>
<dbReference type="InterPro" id="IPR011990">
    <property type="entry name" value="TPR-like_helical_dom_sf"/>
</dbReference>
<evidence type="ECO:0000256" key="20">
    <source>
        <dbReference type="SAM" id="Phobius"/>
    </source>
</evidence>
<keyword evidence="8 19" id="KW-0802">TPR repeat</keyword>
<keyword evidence="5" id="KW-0548">Nucleotidyltransferase</keyword>
<feature type="site" description="Important for autoinhibition of adenylyltransferase activity" evidence="17">
    <location>
        <position position="222"/>
    </location>
</feature>
<keyword evidence="7 16" id="KW-0547">Nucleotide-binding</keyword>
<dbReference type="InterPro" id="IPR019734">
    <property type="entry name" value="TPR_rpt"/>
</dbReference>
<dbReference type="InterPro" id="IPR040198">
    <property type="entry name" value="Fido_containing"/>
</dbReference>
<dbReference type="Gene3D" id="1.10.3290.10">
    <property type="entry name" value="Fido-like domain"/>
    <property type="match status" value="1"/>
</dbReference>
<proteinExistence type="inferred from homology"/>
<evidence type="ECO:0000256" key="13">
    <source>
        <dbReference type="ARBA" id="ARBA00047939"/>
    </source>
</evidence>
<accession>A0A9Q1HKT7</accession>
<dbReference type="PANTHER" id="PTHR13504:SF34">
    <property type="entry name" value="PROTEIN ADENYLYLTRANSFERASE FICD"/>
    <property type="match status" value="1"/>
</dbReference>
<feature type="binding site" evidence="16">
    <location>
        <begin position="355"/>
        <end position="362"/>
    </location>
    <ligand>
        <name>ATP</name>
        <dbReference type="ChEBI" id="CHEBI:30616"/>
    </ligand>
</feature>
<comment type="subcellular location">
    <subcellularLocation>
        <location evidence="1">Membrane</location>
        <topology evidence="1">Single-pass membrane protein</topology>
    </subcellularLocation>
</comment>
<feature type="active site" evidence="15">
    <location>
        <position position="351"/>
    </location>
</feature>
<organism evidence="22 23">
    <name type="scientific">Holothuria leucospilota</name>
    <name type="common">Black long sea cucumber</name>
    <name type="synonym">Mertensiothuria leucospilota</name>
    <dbReference type="NCBI Taxonomy" id="206669"/>
    <lineage>
        <taxon>Eukaryota</taxon>
        <taxon>Metazoa</taxon>
        <taxon>Echinodermata</taxon>
        <taxon>Eleutherozoa</taxon>
        <taxon>Echinozoa</taxon>
        <taxon>Holothuroidea</taxon>
        <taxon>Aspidochirotacea</taxon>
        <taxon>Aspidochirotida</taxon>
        <taxon>Holothuriidae</taxon>
        <taxon>Holothuria</taxon>
    </lineage>
</organism>
<dbReference type="GO" id="GO:0005524">
    <property type="term" value="F:ATP binding"/>
    <property type="evidence" value="ECO:0007669"/>
    <property type="project" value="UniProtKB-KW"/>
</dbReference>
<dbReference type="InterPro" id="IPR003812">
    <property type="entry name" value="Fido"/>
</dbReference>
<evidence type="ECO:0000256" key="8">
    <source>
        <dbReference type="ARBA" id="ARBA00022803"/>
    </source>
</evidence>
<feature type="binding site" evidence="16">
    <location>
        <begin position="387"/>
        <end position="388"/>
    </location>
    <ligand>
        <name>ATP</name>
        <dbReference type="ChEBI" id="CHEBI:30616"/>
    </ligand>
</feature>
<comment type="catalytic activity">
    <reaction evidence="14">
        <text>L-tyrosyl-[protein] + ATP = O-(5'-adenylyl)-L-tyrosyl-[protein] + diphosphate</text>
        <dbReference type="Rhea" id="RHEA:54288"/>
        <dbReference type="Rhea" id="RHEA-COMP:10136"/>
        <dbReference type="Rhea" id="RHEA-COMP:13846"/>
        <dbReference type="ChEBI" id="CHEBI:30616"/>
        <dbReference type="ChEBI" id="CHEBI:33019"/>
        <dbReference type="ChEBI" id="CHEBI:46858"/>
        <dbReference type="ChEBI" id="CHEBI:83624"/>
        <dbReference type="EC" id="2.7.7.108"/>
    </reaction>
</comment>